<dbReference type="InterPro" id="IPR002810">
    <property type="entry name" value="NfeD-like_C"/>
</dbReference>
<evidence type="ECO:0000256" key="4">
    <source>
        <dbReference type="ARBA" id="ARBA00023136"/>
    </source>
</evidence>
<accession>A0ABV3R886</accession>
<dbReference type="RefSeq" id="WP_367769795.1">
    <property type="nucleotide sequence ID" value="NZ_JBFNXR010000019.1"/>
</dbReference>
<dbReference type="InterPro" id="IPR052165">
    <property type="entry name" value="Membrane_assoc_protease"/>
</dbReference>
<dbReference type="InterPro" id="IPR012340">
    <property type="entry name" value="NA-bd_OB-fold"/>
</dbReference>
<evidence type="ECO:0000256" key="3">
    <source>
        <dbReference type="ARBA" id="ARBA00022989"/>
    </source>
</evidence>
<comment type="caution">
    <text evidence="7">The sequence shown here is derived from an EMBL/GenBank/DDBJ whole genome shotgun (WGS) entry which is preliminary data.</text>
</comment>
<dbReference type="EMBL" id="JBFNXR010000019">
    <property type="protein sequence ID" value="MEW9854316.1"/>
    <property type="molecule type" value="Genomic_DNA"/>
</dbReference>
<dbReference type="PANTHER" id="PTHR33507:SF3">
    <property type="entry name" value="INNER MEMBRANE PROTEIN YBBJ"/>
    <property type="match status" value="1"/>
</dbReference>
<dbReference type="Gene3D" id="2.40.50.140">
    <property type="entry name" value="Nucleic acid-binding proteins"/>
    <property type="match status" value="1"/>
</dbReference>
<comment type="subcellular location">
    <subcellularLocation>
        <location evidence="1">Membrane</location>
        <topology evidence="1">Multi-pass membrane protein</topology>
    </subcellularLocation>
</comment>
<evidence type="ECO:0000256" key="5">
    <source>
        <dbReference type="SAM" id="Phobius"/>
    </source>
</evidence>
<evidence type="ECO:0000313" key="8">
    <source>
        <dbReference type="Proteomes" id="UP001556118"/>
    </source>
</evidence>
<evidence type="ECO:0000313" key="7">
    <source>
        <dbReference type="EMBL" id="MEW9854316.1"/>
    </source>
</evidence>
<evidence type="ECO:0000259" key="6">
    <source>
        <dbReference type="Pfam" id="PF01957"/>
    </source>
</evidence>
<gene>
    <name evidence="7" type="ORF">ABUH87_03865</name>
</gene>
<feature type="transmembrane region" description="Helical" evidence="5">
    <location>
        <begin position="58"/>
        <end position="74"/>
    </location>
</feature>
<evidence type="ECO:0000256" key="1">
    <source>
        <dbReference type="ARBA" id="ARBA00004141"/>
    </source>
</evidence>
<dbReference type="Pfam" id="PF01957">
    <property type="entry name" value="NfeD"/>
    <property type="match status" value="1"/>
</dbReference>
<organism evidence="7 8">
    <name type="scientific">Novosphingobium rhizovicinum</name>
    <dbReference type="NCBI Taxonomy" id="3228928"/>
    <lineage>
        <taxon>Bacteria</taxon>
        <taxon>Pseudomonadati</taxon>
        <taxon>Pseudomonadota</taxon>
        <taxon>Alphaproteobacteria</taxon>
        <taxon>Sphingomonadales</taxon>
        <taxon>Sphingomonadaceae</taxon>
        <taxon>Novosphingobium</taxon>
    </lineage>
</organism>
<dbReference type="PANTHER" id="PTHR33507">
    <property type="entry name" value="INNER MEMBRANE PROTEIN YBBJ"/>
    <property type="match status" value="1"/>
</dbReference>
<name>A0ABV3R886_9SPHN</name>
<evidence type="ECO:0000256" key="2">
    <source>
        <dbReference type="ARBA" id="ARBA00022692"/>
    </source>
</evidence>
<keyword evidence="3 5" id="KW-1133">Transmembrane helix</keyword>
<protein>
    <submittedName>
        <fullName evidence="7">NfeD family protein</fullName>
    </submittedName>
</protein>
<dbReference type="Proteomes" id="UP001556118">
    <property type="component" value="Unassembled WGS sequence"/>
</dbReference>
<keyword evidence="8" id="KW-1185">Reference proteome</keyword>
<proteinExistence type="predicted"/>
<reference evidence="7 8" key="1">
    <citation type="submission" date="2024-06" db="EMBL/GenBank/DDBJ databases">
        <title>Novosphingobium rhizovicinus M1R2S20.</title>
        <authorList>
            <person name="Sun J.-Q."/>
        </authorList>
    </citation>
    <scope>NUCLEOTIDE SEQUENCE [LARGE SCALE GENOMIC DNA]</scope>
    <source>
        <strain evidence="7 8">M1R2S20</strain>
    </source>
</reference>
<feature type="domain" description="NfeD-like C-terminal" evidence="6">
    <location>
        <begin position="96"/>
        <end position="149"/>
    </location>
</feature>
<keyword evidence="2 5" id="KW-0812">Transmembrane</keyword>
<keyword evidence="4 5" id="KW-0472">Membrane</keyword>
<sequence>MNVMDALNDLDAHFAWLAIGLVLAIAEMAIPGMFLIWMAGAALITGVLVWLLPIGFPLQILIFALLSLIAVFAGRKYLARHPVIGADPLMNRRAARSVGETVVVIQAIIGGSGRVRLGDSEWLARGDDAAPGTRLRIVGADGVVLIVAPIPH</sequence>
<feature type="transmembrane region" description="Helical" evidence="5">
    <location>
        <begin position="12"/>
        <end position="30"/>
    </location>
</feature>